<dbReference type="InterPro" id="IPR049945">
    <property type="entry name" value="AAA_22"/>
</dbReference>
<dbReference type="Proteomes" id="UP000683000">
    <property type="component" value="Unassembled WGS sequence"/>
</dbReference>
<dbReference type="Pfam" id="PF13401">
    <property type="entry name" value="AAA_22"/>
    <property type="match status" value="1"/>
</dbReference>
<accession>A0A8I3A6S4</accession>
<dbReference type="GO" id="GO:0033314">
    <property type="term" value="P:mitotic DNA replication checkpoint signaling"/>
    <property type="evidence" value="ECO:0007669"/>
    <property type="project" value="TreeGrafter"/>
</dbReference>
<feature type="region of interest" description="Disordered" evidence="3">
    <location>
        <begin position="262"/>
        <end position="281"/>
    </location>
</feature>
<dbReference type="EMBL" id="JAGFBS010000028">
    <property type="protein sequence ID" value="KAG6372396.1"/>
    <property type="molecule type" value="Genomic_DNA"/>
</dbReference>
<evidence type="ECO:0000256" key="1">
    <source>
        <dbReference type="ARBA" id="ARBA00006184"/>
    </source>
</evidence>
<evidence type="ECO:0000313" key="5">
    <source>
        <dbReference type="EMBL" id="KAG6372396.1"/>
    </source>
</evidence>
<dbReference type="PANTHER" id="PTHR10763">
    <property type="entry name" value="CELL DIVISION CONTROL PROTEIN 6-RELATED"/>
    <property type="match status" value="1"/>
</dbReference>
<dbReference type="InterPro" id="IPR050311">
    <property type="entry name" value="ORC1/CDC6"/>
</dbReference>
<dbReference type="GO" id="GO:0003688">
    <property type="term" value="F:DNA replication origin binding"/>
    <property type="evidence" value="ECO:0007669"/>
    <property type="project" value="TreeGrafter"/>
</dbReference>
<dbReference type="GO" id="GO:0016887">
    <property type="term" value="F:ATP hydrolysis activity"/>
    <property type="evidence" value="ECO:0007669"/>
    <property type="project" value="InterPro"/>
</dbReference>
<dbReference type="AlphaFoldDB" id="A0A8I3A6S4"/>
<dbReference type="OrthoDB" id="1926878at2759"/>
<evidence type="ECO:0000259" key="4">
    <source>
        <dbReference type="SMART" id="SM00382"/>
    </source>
</evidence>
<comment type="caution">
    <text evidence="5">The sequence shown here is derived from an EMBL/GenBank/DDBJ whole genome shotgun (WGS) entry which is preliminary data.</text>
</comment>
<feature type="domain" description="AAA+ ATPase" evidence="4">
    <location>
        <begin position="13"/>
        <end position="157"/>
    </location>
</feature>
<dbReference type="SMART" id="SM00382">
    <property type="entry name" value="AAA"/>
    <property type="match status" value="1"/>
</dbReference>
<dbReference type="PANTHER" id="PTHR10763:SF26">
    <property type="entry name" value="CELL DIVISION CONTROL PROTEIN 6 HOMOLOG"/>
    <property type="match status" value="1"/>
</dbReference>
<dbReference type="CDD" id="cd00009">
    <property type="entry name" value="AAA"/>
    <property type="match status" value="1"/>
</dbReference>
<dbReference type="GO" id="GO:0006270">
    <property type="term" value="P:DNA replication initiation"/>
    <property type="evidence" value="ECO:0007669"/>
    <property type="project" value="TreeGrafter"/>
</dbReference>
<evidence type="ECO:0000313" key="6">
    <source>
        <dbReference type="Proteomes" id="UP000683000"/>
    </source>
</evidence>
<dbReference type="InterPro" id="IPR027417">
    <property type="entry name" value="P-loop_NTPase"/>
</dbReference>
<comment type="similarity">
    <text evidence="1">Belongs to the CDC6/cdc18 family.</text>
</comment>
<evidence type="ECO:0000256" key="2">
    <source>
        <dbReference type="ARBA" id="ARBA00022705"/>
    </source>
</evidence>
<dbReference type="SUPFAM" id="SSF52540">
    <property type="entry name" value="P-loop containing nucleoside triphosphate hydrolases"/>
    <property type="match status" value="1"/>
</dbReference>
<dbReference type="InterPro" id="IPR003593">
    <property type="entry name" value="AAA+_ATPase"/>
</dbReference>
<name>A0A8I3A6S4_9AGAM</name>
<dbReference type="Gene3D" id="3.40.50.300">
    <property type="entry name" value="P-loop containing nucleotide triphosphate hydrolases"/>
    <property type="match status" value="1"/>
</dbReference>
<proteinExistence type="inferred from homology"/>
<keyword evidence="2" id="KW-0235">DNA replication</keyword>
<evidence type="ECO:0000256" key="3">
    <source>
        <dbReference type="SAM" id="MobiDB-lite"/>
    </source>
</evidence>
<gene>
    <name evidence="5" type="ORF">JVT61DRAFT_7867</name>
</gene>
<organism evidence="5 6">
    <name type="scientific">Boletus reticuloceps</name>
    <dbReference type="NCBI Taxonomy" id="495285"/>
    <lineage>
        <taxon>Eukaryota</taxon>
        <taxon>Fungi</taxon>
        <taxon>Dikarya</taxon>
        <taxon>Basidiomycota</taxon>
        <taxon>Agaricomycotina</taxon>
        <taxon>Agaricomycetes</taxon>
        <taxon>Agaricomycetidae</taxon>
        <taxon>Boletales</taxon>
        <taxon>Boletineae</taxon>
        <taxon>Boletaceae</taxon>
        <taxon>Boletoideae</taxon>
        <taxon>Boletus</taxon>
    </lineage>
</organism>
<reference evidence="5" key="1">
    <citation type="submission" date="2021-03" db="EMBL/GenBank/DDBJ databases">
        <title>Evolutionary innovations through gain and loss of genes in the ectomycorrhizal Boletales.</title>
        <authorList>
            <person name="Wu G."/>
            <person name="Miyauchi S."/>
            <person name="Morin E."/>
            <person name="Yang Z.-L."/>
            <person name="Xu J."/>
            <person name="Martin F.M."/>
        </authorList>
    </citation>
    <scope>NUCLEOTIDE SEQUENCE</scope>
    <source>
        <strain evidence="5">BR01</strain>
    </source>
</reference>
<sequence>MSGCETGCSDVPPKASLFISGSPGTGKTVLINSVLAGFECSHDFKVITVNCMAQDNVDNLWDCLCENIDNSTLVKWNKTVEAKGKRLLDRILASQERRCLIVLDELDHITKSPHALSAIFLFARKHSSIRIIGIANTHTFPVSASLSNDEAANVLTLHFGAIYLAISSSTPPVENPFGASVPPITPNHILAALKTSTKRTSLTAKLRILKLPQLYMYCVSILEHFESGLFASVSHSEFLELVSILETSAIVCLSAPCSTVLSPSKSGRSGVSQTSSFGSPSKGVAFTQKIQLVNSLHVEEVLWGLGVDAAAPANTDPWEEEVRTTWIRESRRTTRDMPTIPPCVQDPDLFEAAFKG</sequence>
<keyword evidence="6" id="KW-1185">Reference proteome</keyword>
<protein>
    <recommendedName>
        <fullName evidence="4">AAA+ ATPase domain-containing protein</fullName>
    </recommendedName>
</protein>
<feature type="compositionally biased region" description="Polar residues" evidence="3">
    <location>
        <begin position="262"/>
        <end position="279"/>
    </location>
</feature>